<proteinExistence type="predicted"/>
<dbReference type="Proteomes" id="UP000321113">
    <property type="component" value="Unassembled WGS sequence"/>
</dbReference>
<evidence type="ECO:0000313" key="2">
    <source>
        <dbReference type="EMBL" id="GEM78698.1"/>
    </source>
</evidence>
<keyword evidence="3" id="KW-1185">Reference proteome</keyword>
<dbReference type="EMBL" id="BJXK01000003">
    <property type="protein sequence ID" value="GEM78698.1"/>
    <property type="molecule type" value="Genomic_DNA"/>
</dbReference>
<name>A0A511QMZ8_9VIBR</name>
<feature type="region of interest" description="Disordered" evidence="1">
    <location>
        <begin position="1"/>
        <end position="24"/>
    </location>
</feature>
<gene>
    <name evidence="2" type="ORF">VSU01S_09430</name>
</gene>
<reference evidence="2 3" key="1">
    <citation type="submission" date="2019-07" db="EMBL/GenBank/DDBJ databases">
        <title>Whole genome shotgun sequence of Vibrio superstes NBRC 103154.</title>
        <authorList>
            <person name="Hosoyama A."/>
            <person name="Uohara A."/>
            <person name="Ohji S."/>
            <person name="Ichikawa N."/>
        </authorList>
    </citation>
    <scope>NUCLEOTIDE SEQUENCE [LARGE SCALE GENOMIC DNA]</scope>
    <source>
        <strain evidence="2 3">NBRC 103154</strain>
    </source>
</reference>
<feature type="compositionally biased region" description="Polar residues" evidence="1">
    <location>
        <begin position="8"/>
        <end position="24"/>
    </location>
</feature>
<protein>
    <submittedName>
        <fullName evidence="2">Uncharacterized protein</fullName>
    </submittedName>
</protein>
<comment type="caution">
    <text evidence="2">The sequence shown here is derived from an EMBL/GenBank/DDBJ whole genome shotgun (WGS) entry which is preliminary data.</text>
</comment>
<accession>A0A511QMZ8</accession>
<sequence>MLRLKPSSGRNYRAQNELTNTTSQVGIHAKGMPFRPLSRGTQYRFSLAVEQRTIYNVSDKKN</sequence>
<organism evidence="2 3">
    <name type="scientific">Vibrio superstes NBRC 103154</name>
    <dbReference type="NCBI Taxonomy" id="1219062"/>
    <lineage>
        <taxon>Bacteria</taxon>
        <taxon>Pseudomonadati</taxon>
        <taxon>Pseudomonadota</taxon>
        <taxon>Gammaproteobacteria</taxon>
        <taxon>Vibrionales</taxon>
        <taxon>Vibrionaceae</taxon>
        <taxon>Vibrio</taxon>
    </lineage>
</organism>
<evidence type="ECO:0000256" key="1">
    <source>
        <dbReference type="SAM" id="MobiDB-lite"/>
    </source>
</evidence>
<dbReference type="AlphaFoldDB" id="A0A511QMZ8"/>
<evidence type="ECO:0000313" key="3">
    <source>
        <dbReference type="Proteomes" id="UP000321113"/>
    </source>
</evidence>